<evidence type="ECO:0000256" key="4">
    <source>
        <dbReference type="ARBA" id="ARBA00022801"/>
    </source>
</evidence>
<dbReference type="SMART" id="SM00233">
    <property type="entry name" value="PH"/>
    <property type="match status" value="1"/>
</dbReference>
<dbReference type="GO" id="GO:0005737">
    <property type="term" value="C:cytoplasm"/>
    <property type="evidence" value="ECO:0007669"/>
    <property type="project" value="TreeGrafter"/>
</dbReference>
<reference evidence="8" key="1">
    <citation type="submission" date="2021-01" db="EMBL/GenBank/DDBJ databases">
        <authorList>
            <person name="Li R."/>
            <person name="Bekaert M."/>
        </authorList>
    </citation>
    <scope>NUCLEOTIDE SEQUENCE</scope>
    <source>
        <strain evidence="8">Farmed</strain>
    </source>
</reference>
<evidence type="ECO:0000256" key="1">
    <source>
        <dbReference type="ARBA" id="ARBA00004847"/>
    </source>
</evidence>
<evidence type="ECO:0000256" key="2">
    <source>
        <dbReference type="ARBA" id="ARBA00006306"/>
    </source>
</evidence>
<evidence type="ECO:0000256" key="5">
    <source>
        <dbReference type="ARBA" id="ARBA00023098"/>
    </source>
</evidence>
<feature type="domain" description="PH" evidence="6">
    <location>
        <begin position="1"/>
        <end position="96"/>
    </location>
</feature>
<proteinExistence type="inferred from homology"/>
<keyword evidence="4" id="KW-0378">Hydrolase</keyword>
<dbReference type="PROSITE" id="PS50004">
    <property type="entry name" value="C2"/>
    <property type="match status" value="1"/>
</dbReference>
<evidence type="ECO:0000256" key="3">
    <source>
        <dbReference type="ARBA" id="ARBA00013037"/>
    </source>
</evidence>
<dbReference type="InterPro" id="IPR011993">
    <property type="entry name" value="PH-like_dom_sf"/>
</dbReference>
<dbReference type="SUPFAM" id="SSF50729">
    <property type="entry name" value="PH domain-like"/>
    <property type="match status" value="1"/>
</dbReference>
<evidence type="ECO:0000313" key="8">
    <source>
        <dbReference type="EMBL" id="CAE1331689.1"/>
    </source>
</evidence>
<dbReference type="PANTHER" id="PTHR12187">
    <property type="entry name" value="AGAP000124-PA"/>
    <property type="match status" value="1"/>
</dbReference>
<comment type="similarity">
    <text evidence="2">Belongs to the inositol 3,4-bisphosphate 4-phosphatase family.</text>
</comment>
<protein>
    <recommendedName>
        <fullName evidence="3">phosphatidylinositol-3,4-bisphosphate 4-phosphatase</fullName>
        <ecNumber evidence="3">3.1.3.66</ecNumber>
    </recommendedName>
</protein>
<dbReference type="InterPro" id="IPR039034">
    <property type="entry name" value="INPP4"/>
</dbReference>
<accession>A0A812EY80</accession>
<dbReference type="InterPro" id="IPR035892">
    <property type="entry name" value="C2_domain_sf"/>
</dbReference>
<evidence type="ECO:0000313" key="9">
    <source>
        <dbReference type="Proteomes" id="UP000597762"/>
    </source>
</evidence>
<dbReference type="Pfam" id="PF00169">
    <property type="entry name" value="PH"/>
    <property type="match status" value="1"/>
</dbReference>
<dbReference type="InterPro" id="IPR000008">
    <property type="entry name" value="C2_dom"/>
</dbReference>
<dbReference type="OrthoDB" id="159395at2759"/>
<feature type="domain" description="C2" evidence="7">
    <location>
        <begin position="121"/>
        <end position="249"/>
    </location>
</feature>
<dbReference type="Proteomes" id="UP000597762">
    <property type="component" value="Unassembled WGS sequence"/>
</dbReference>
<keyword evidence="9" id="KW-1185">Reference proteome</keyword>
<dbReference type="GO" id="GO:0016316">
    <property type="term" value="F:phosphatidylinositol-3,4-bisphosphate 4-phosphatase activity"/>
    <property type="evidence" value="ECO:0007669"/>
    <property type="project" value="UniProtKB-EC"/>
</dbReference>
<keyword evidence="5" id="KW-0443">Lipid metabolism</keyword>
<comment type="caution">
    <text evidence="8">The sequence shown here is derived from an EMBL/GenBank/DDBJ whole genome shotgun (WGS) entry which is preliminary data.</text>
</comment>
<dbReference type="PROSITE" id="PS50003">
    <property type="entry name" value="PH_DOMAIN"/>
    <property type="match status" value="1"/>
</dbReference>
<dbReference type="Pfam" id="PF00168">
    <property type="entry name" value="C2"/>
    <property type="match status" value="1"/>
</dbReference>
<comment type="pathway">
    <text evidence="1">Signal transduction; phosphatidylinositol signaling pathway.</text>
</comment>
<evidence type="ECO:0000259" key="6">
    <source>
        <dbReference type="PROSITE" id="PS50003"/>
    </source>
</evidence>
<dbReference type="EC" id="3.1.3.66" evidence="3"/>
<name>A0A812EY80_ACAPH</name>
<dbReference type="UniPathway" id="UPA00944"/>
<organism evidence="8 9">
    <name type="scientific">Acanthosepion pharaonis</name>
    <name type="common">Pharaoh cuttlefish</name>
    <name type="synonym">Sepia pharaonis</name>
    <dbReference type="NCBI Taxonomy" id="158019"/>
    <lineage>
        <taxon>Eukaryota</taxon>
        <taxon>Metazoa</taxon>
        <taxon>Spiralia</taxon>
        <taxon>Lophotrochozoa</taxon>
        <taxon>Mollusca</taxon>
        <taxon>Cephalopoda</taxon>
        <taxon>Coleoidea</taxon>
        <taxon>Decapodiformes</taxon>
        <taxon>Sepiida</taxon>
        <taxon>Sepiina</taxon>
        <taxon>Sepiidae</taxon>
        <taxon>Acanthosepion</taxon>
    </lineage>
</organism>
<dbReference type="PANTHER" id="PTHR12187:SF11">
    <property type="entry name" value="PHOSPHATIDYLINOSITOL-3,4-BISPHOSPHATE 4-PHOSPHATASE"/>
    <property type="match status" value="1"/>
</dbReference>
<gene>
    <name evidence="8" type="ORF">SPHA_80841</name>
</gene>
<dbReference type="EMBL" id="CAHIKZ030005611">
    <property type="protein sequence ID" value="CAE1331689.1"/>
    <property type="molecule type" value="Genomic_DNA"/>
</dbReference>
<dbReference type="Gene3D" id="2.60.40.150">
    <property type="entry name" value="C2 domain"/>
    <property type="match status" value="1"/>
</dbReference>
<sequence length="400" mass="45705">MKDKQDGLFKKGEAFVERFCRLKGNMLFYFKNKEVTNADPLGVLIIERCTVELDLDEEHLHGFMLVYEGEENPIHFATNTEEARDQWIQTLHIASYECLKMQLQSLREQLVSKTGHDPLDRMPQQDISSESAADLSGEEPCVEICIAAKDLPNDRTGQPPNPFVMITTLTPPQQAWTLNSHTEIIERSNAPQFLKTIGFGTNIKLSTQVKFTVYHVNERMTNTMSQLGYALFDMKNLLSRPDKKLQLTLTSPDSTPAGQIQIVAWLHDETLLSEQPSRDSVLSCNERLQNRGLGELKLIFCNPIKKTFRFDTNKARMQLFVQEVMSEFKWNYTLPLQILKLFIEEERERINMLQDLGELPAVLEKEQQAWIMMVAVSASLYTEAVDQLVFRAIPGEATAG</sequence>
<evidence type="ECO:0000259" key="7">
    <source>
        <dbReference type="PROSITE" id="PS50004"/>
    </source>
</evidence>
<dbReference type="InterPro" id="IPR001849">
    <property type="entry name" value="PH_domain"/>
</dbReference>
<dbReference type="AlphaFoldDB" id="A0A812EY80"/>
<dbReference type="Gene3D" id="2.30.29.30">
    <property type="entry name" value="Pleckstrin-homology domain (PH domain)/Phosphotyrosine-binding domain (PTB)"/>
    <property type="match status" value="1"/>
</dbReference>
<dbReference type="SUPFAM" id="SSF49562">
    <property type="entry name" value="C2 domain (Calcium/lipid-binding domain, CaLB)"/>
    <property type="match status" value="1"/>
</dbReference>